<evidence type="ECO:0000256" key="1">
    <source>
        <dbReference type="ARBA" id="ARBA00004370"/>
    </source>
</evidence>
<evidence type="ECO:0000256" key="3">
    <source>
        <dbReference type="PROSITE-ProRule" id="PRU00473"/>
    </source>
</evidence>
<dbReference type="Proteomes" id="UP000183487">
    <property type="component" value="Unassembled WGS sequence"/>
</dbReference>
<dbReference type="PROSITE" id="PS51123">
    <property type="entry name" value="OMPA_2"/>
    <property type="match status" value="1"/>
</dbReference>
<dbReference type="OrthoDB" id="5360144at2"/>
<name>A0A1H1GV60_9BURK</name>
<dbReference type="SUPFAM" id="SSF103088">
    <property type="entry name" value="OmpA-like"/>
    <property type="match status" value="1"/>
</dbReference>
<keyword evidence="2 3" id="KW-0472">Membrane</keyword>
<dbReference type="AlphaFoldDB" id="A0A1H1GV60"/>
<protein>
    <submittedName>
        <fullName evidence="6">Outer membrane protein OmpA</fullName>
    </submittedName>
</protein>
<keyword evidence="7" id="KW-1185">Reference proteome</keyword>
<proteinExistence type="predicted"/>
<dbReference type="EMBL" id="FNKP01000002">
    <property type="protein sequence ID" value="SDR16963.1"/>
    <property type="molecule type" value="Genomic_DNA"/>
</dbReference>
<evidence type="ECO:0000256" key="2">
    <source>
        <dbReference type="ARBA" id="ARBA00023136"/>
    </source>
</evidence>
<feature type="signal peptide" evidence="4">
    <location>
        <begin position="1"/>
        <end position="21"/>
    </location>
</feature>
<dbReference type="InterPro" id="IPR036737">
    <property type="entry name" value="OmpA-like_sf"/>
</dbReference>
<evidence type="ECO:0000256" key="4">
    <source>
        <dbReference type="SAM" id="SignalP"/>
    </source>
</evidence>
<sequence>MTLQLTTLVCALALTGCAGHAARERLGIQDASVLKTGIGASQGEAAGAANSQWVNTYASIGSSRKALASLQKRLDQLPGDKDNYFHAKAQCWIDTARQTRDANDDWGFVEEAIGQAAEITMSLERGEPISAANPALRTVSTVRPDLWNIVNAIKMDAAVASCPEAQPLLACAEVGLMQAGHDAWTRSFATAEKRLPQIQQNLRESAELTLQCKTAMPQRMSTPAESSPQKMTLRADSLFRFGGADNSAMLAAGKVELDALAAHLKTASVTSKLKITGYTDRLGGNAYNRHLSLQRAHTVEQYLRGRGVTLPIKVQGRGSENQKVDCRQTQRDELVQCLAPNRRVELEFAGAD</sequence>
<dbReference type="InterPro" id="IPR006664">
    <property type="entry name" value="OMP_bac"/>
</dbReference>
<feature type="domain" description="OmpA-like" evidence="5">
    <location>
        <begin position="226"/>
        <end position="352"/>
    </location>
</feature>
<dbReference type="RefSeq" id="WP_074766637.1">
    <property type="nucleotide sequence ID" value="NZ_FNKP01000002.1"/>
</dbReference>
<feature type="chain" id="PRO_5010241739" evidence="4">
    <location>
        <begin position="22"/>
        <end position="352"/>
    </location>
</feature>
<accession>A0A1H1GV60</accession>
<dbReference type="InterPro" id="IPR006665">
    <property type="entry name" value="OmpA-like"/>
</dbReference>
<reference evidence="7" key="1">
    <citation type="submission" date="2016-10" db="EMBL/GenBank/DDBJ databases">
        <authorList>
            <person name="Varghese N."/>
        </authorList>
    </citation>
    <scope>NUCLEOTIDE SEQUENCE [LARGE SCALE GENOMIC DNA]</scope>
    <source>
        <strain evidence="7">GAS106B</strain>
    </source>
</reference>
<evidence type="ECO:0000313" key="7">
    <source>
        <dbReference type="Proteomes" id="UP000183487"/>
    </source>
</evidence>
<keyword evidence="4" id="KW-0732">Signal</keyword>
<evidence type="ECO:0000313" key="6">
    <source>
        <dbReference type="EMBL" id="SDR16963.1"/>
    </source>
</evidence>
<dbReference type="CDD" id="cd07185">
    <property type="entry name" value="OmpA_C-like"/>
    <property type="match status" value="1"/>
</dbReference>
<dbReference type="Pfam" id="PF00691">
    <property type="entry name" value="OmpA"/>
    <property type="match status" value="1"/>
</dbReference>
<dbReference type="PRINTS" id="PR01021">
    <property type="entry name" value="OMPADOMAIN"/>
</dbReference>
<organism evidence="6 7">
    <name type="scientific">Paraburkholderia fungorum</name>
    <dbReference type="NCBI Taxonomy" id="134537"/>
    <lineage>
        <taxon>Bacteria</taxon>
        <taxon>Pseudomonadati</taxon>
        <taxon>Pseudomonadota</taxon>
        <taxon>Betaproteobacteria</taxon>
        <taxon>Burkholderiales</taxon>
        <taxon>Burkholderiaceae</taxon>
        <taxon>Paraburkholderia</taxon>
    </lineage>
</organism>
<gene>
    <name evidence="6" type="ORF">SAMN05443245_3300</name>
</gene>
<dbReference type="GO" id="GO:0016020">
    <property type="term" value="C:membrane"/>
    <property type="evidence" value="ECO:0007669"/>
    <property type="project" value="UniProtKB-SubCell"/>
</dbReference>
<comment type="subcellular location">
    <subcellularLocation>
        <location evidence="1">Membrane</location>
    </subcellularLocation>
</comment>
<dbReference type="Gene3D" id="3.30.1330.60">
    <property type="entry name" value="OmpA-like domain"/>
    <property type="match status" value="1"/>
</dbReference>
<evidence type="ECO:0000259" key="5">
    <source>
        <dbReference type="PROSITE" id="PS51123"/>
    </source>
</evidence>